<reference evidence="2 3" key="1">
    <citation type="journal article" date="2013" name="Appl. Environ. Microbiol.">
        <title>Genome analysis suggests that the soil oligotrophic bacterium Agromonas oligotrophica (Bradyrhizobium oligotrophicum) is a nitrogen-fixing symbiont of Aeschynomene indica.</title>
        <authorList>
            <person name="Okubo T."/>
            <person name="Fukushima S."/>
            <person name="Itakura M."/>
            <person name="Oshima K."/>
            <person name="Longtonglang A."/>
            <person name="Teaumroong N."/>
            <person name="Mitsui H."/>
            <person name="Hattori M."/>
            <person name="Hattori R."/>
            <person name="Hattori T."/>
            <person name="Minamisawa K."/>
        </authorList>
    </citation>
    <scope>NUCLEOTIDE SEQUENCE [LARGE SCALE GENOMIC DNA]</scope>
    <source>
        <strain evidence="2 3">S58</strain>
    </source>
</reference>
<dbReference type="Proteomes" id="UP000011841">
    <property type="component" value="Chromosome"/>
</dbReference>
<evidence type="ECO:0000256" key="1">
    <source>
        <dbReference type="SAM" id="MobiDB-lite"/>
    </source>
</evidence>
<feature type="compositionally biased region" description="Basic and acidic residues" evidence="1">
    <location>
        <begin position="24"/>
        <end position="47"/>
    </location>
</feature>
<organism evidence="2 3">
    <name type="scientific">Bradyrhizobium oligotrophicum S58</name>
    <dbReference type="NCBI Taxonomy" id="1245469"/>
    <lineage>
        <taxon>Bacteria</taxon>
        <taxon>Pseudomonadati</taxon>
        <taxon>Pseudomonadota</taxon>
        <taxon>Alphaproteobacteria</taxon>
        <taxon>Hyphomicrobiales</taxon>
        <taxon>Nitrobacteraceae</taxon>
        <taxon>Bradyrhizobium</taxon>
    </lineage>
</organism>
<evidence type="ECO:0000313" key="2">
    <source>
        <dbReference type="EMBL" id="BAM88533.1"/>
    </source>
</evidence>
<protein>
    <submittedName>
        <fullName evidence="2">Uncharacterized protein</fullName>
    </submittedName>
</protein>
<gene>
    <name evidence="2" type="ORF">S58_25270</name>
</gene>
<dbReference type="STRING" id="1245469.S58_25270"/>
<proteinExistence type="predicted"/>
<keyword evidence="3" id="KW-1185">Reference proteome</keyword>
<accession>M4Z512</accession>
<feature type="region of interest" description="Disordered" evidence="1">
    <location>
        <begin position="1"/>
        <end position="59"/>
    </location>
</feature>
<dbReference type="KEGG" id="aol:S58_25270"/>
<evidence type="ECO:0000313" key="3">
    <source>
        <dbReference type="Proteomes" id="UP000011841"/>
    </source>
</evidence>
<sequence>MGRDIREIGLTEPPPERNSSGFGEHQKKEHGTSVQQIEDRPNDDKDQINQPPAGKALRPVLLQFHATKFHATCSPN</sequence>
<dbReference type="AlphaFoldDB" id="M4Z512"/>
<dbReference type="EMBL" id="AP012603">
    <property type="protein sequence ID" value="BAM88533.1"/>
    <property type="molecule type" value="Genomic_DNA"/>
</dbReference>
<name>M4Z512_9BRAD</name>
<dbReference type="HOGENOM" id="CLU_2647416_0_0_5"/>